<protein>
    <submittedName>
        <fullName evidence="3">Uncharacterized protein</fullName>
    </submittedName>
</protein>
<comment type="caution">
    <text evidence="3">The sequence shown here is derived from an EMBL/GenBank/DDBJ whole genome shotgun (WGS) entry which is preliminary data.</text>
</comment>
<evidence type="ECO:0000313" key="4">
    <source>
        <dbReference type="Proteomes" id="UP000294685"/>
    </source>
</evidence>
<organism evidence="3 4">
    <name type="scientific">Flavobacterium ranwuense</name>
    <dbReference type="NCBI Taxonomy" id="2541725"/>
    <lineage>
        <taxon>Bacteria</taxon>
        <taxon>Pseudomonadati</taxon>
        <taxon>Bacteroidota</taxon>
        <taxon>Flavobacteriia</taxon>
        <taxon>Flavobacteriales</taxon>
        <taxon>Flavobacteriaceae</taxon>
        <taxon>Flavobacterium</taxon>
    </lineage>
</organism>
<feature type="signal peptide" evidence="2">
    <location>
        <begin position="1"/>
        <end position="21"/>
    </location>
</feature>
<evidence type="ECO:0000256" key="1">
    <source>
        <dbReference type="SAM" id="MobiDB-lite"/>
    </source>
</evidence>
<feature type="compositionally biased region" description="Gly residues" evidence="1">
    <location>
        <begin position="164"/>
        <end position="174"/>
    </location>
</feature>
<gene>
    <name evidence="3" type="ORF">E0I61_05840</name>
</gene>
<reference evidence="3 4" key="1">
    <citation type="submission" date="2019-03" db="EMBL/GenBank/DDBJ databases">
        <title>Novel species of Flavobacterium.</title>
        <authorList>
            <person name="Liu Q."/>
            <person name="Xin Y.-H."/>
        </authorList>
    </citation>
    <scope>NUCLEOTIDE SEQUENCE [LARGE SCALE GENOMIC DNA]</scope>
    <source>
        <strain evidence="3 4">LB2P22</strain>
    </source>
</reference>
<accession>A0ABY2DU32</accession>
<sequence>MRTLKLLAVGIILFASSSIHAQVSVSVNIGTAPSWGPVGYAEAEYYYLPDVEAYYDVRATQFIYFGGGRWIRSRYLPNQYRNYDLYDGYKVVLNDYHGSRPYSHFNNHKVKYYRGYHGREQRNIGYNNNRRVYVSQRGNDNHRRYDNDNRREYRKHDNRNKGNNGHGNGNGRGNGHGRDRD</sequence>
<dbReference type="RefSeq" id="WP_132070050.1">
    <property type="nucleotide sequence ID" value="NZ_SMLH01000002.1"/>
</dbReference>
<feature type="compositionally biased region" description="Basic and acidic residues" evidence="1">
    <location>
        <begin position="139"/>
        <end position="155"/>
    </location>
</feature>
<name>A0ABY2DU32_9FLAO</name>
<feature type="chain" id="PRO_5045188390" evidence="2">
    <location>
        <begin position="22"/>
        <end position="181"/>
    </location>
</feature>
<keyword evidence="2" id="KW-0732">Signal</keyword>
<dbReference type="EMBL" id="SMLH01000002">
    <property type="protein sequence ID" value="TDE30512.1"/>
    <property type="molecule type" value="Genomic_DNA"/>
</dbReference>
<evidence type="ECO:0000313" key="3">
    <source>
        <dbReference type="EMBL" id="TDE30512.1"/>
    </source>
</evidence>
<keyword evidence="4" id="KW-1185">Reference proteome</keyword>
<dbReference type="Proteomes" id="UP000294685">
    <property type="component" value="Unassembled WGS sequence"/>
</dbReference>
<proteinExistence type="predicted"/>
<feature type="region of interest" description="Disordered" evidence="1">
    <location>
        <begin position="135"/>
        <end position="181"/>
    </location>
</feature>
<evidence type="ECO:0000256" key="2">
    <source>
        <dbReference type="SAM" id="SignalP"/>
    </source>
</evidence>